<feature type="region of interest" description="Disordered" evidence="1">
    <location>
        <begin position="216"/>
        <end position="235"/>
    </location>
</feature>
<evidence type="ECO:0000313" key="3">
    <source>
        <dbReference type="Proteomes" id="UP001302429"/>
    </source>
</evidence>
<accession>A0AA97F9E2</accession>
<feature type="region of interest" description="Disordered" evidence="1">
    <location>
        <begin position="1"/>
        <end position="25"/>
    </location>
</feature>
<evidence type="ECO:0000256" key="1">
    <source>
        <dbReference type="SAM" id="MobiDB-lite"/>
    </source>
</evidence>
<evidence type="ECO:0000313" key="2">
    <source>
        <dbReference type="EMBL" id="WOE76393.1"/>
    </source>
</evidence>
<protein>
    <submittedName>
        <fullName evidence="2">Uncharacterized protein</fullName>
    </submittedName>
</protein>
<dbReference type="RefSeq" id="WP_317084075.1">
    <property type="nucleotide sequence ID" value="NZ_CP136594.1"/>
</dbReference>
<dbReference type="EMBL" id="CP136594">
    <property type="protein sequence ID" value="WOE76393.1"/>
    <property type="molecule type" value="Genomic_DNA"/>
</dbReference>
<dbReference type="AlphaFoldDB" id="A0AA97F9E2"/>
<dbReference type="KEGG" id="acoa:RB602_06680"/>
<organism evidence="2 3">
    <name type="scientific">Alterisphingorhabdus coralli</name>
    <dbReference type="NCBI Taxonomy" id="3071408"/>
    <lineage>
        <taxon>Bacteria</taxon>
        <taxon>Pseudomonadati</taxon>
        <taxon>Pseudomonadota</taxon>
        <taxon>Alphaproteobacteria</taxon>
        <taxon>Sphingomonadales</taxon>
        <taxon>Sphingomonadaceae</taxon>
        <taxon>Alterisphingorhabdus (ex Yan et al. 2024)</taxon>
    </lineage>
</organism>
<dbReference type="Proteomes" id="UP001302429">
    <property type="component" value="Chromosome"/>
</dbReference>
<sequence length="244" mass="27748">MSKTHKPNTPPSETSTDSANPLDIHSEIAEARQSLVASPDDSRALDAHGHDPDEYFWIPISRPSARHDGWSPERQREFIEYLADSGSVTDAARMVHMTTQSAYRLRREPRGKQFAAAWDAAIGHAMRKLTDIAMDRAILGAEDRIIRKDGVHIYTKYKPSDRLLMFLLKAHHPQVYGDRHAVTPADERGGLDIAEALDRLIPIQPDDKAEYYTYGDKLPDPEADYDPEAYRNDPGDWRNYCDYE</sequence>
<name>A0AA97F9E2_9SPHN</name>
<keyword evidence="3" id="KW-1185">Reference proteome</keyword>
<reference evidence="2 3" key="1">
    <citation type="submission" date="2023-10" db="EMBL/GenBank/DDBJ databases">
        <title>Complete genome sequence of a Sphingomonadaceae bacterium.</title>
        <authorList>
            <person name="Yan C."/>
        </authorList>
    </citation>
    <scope>NUCLEOTIDE SEQUENCE [LARGE SCALE GENOMIC DNA]</scope>
    <source>
        <strain evidence="2 3">SCSIO 66989</strain>
    </source>
</reference>
<gene>
    <name evidence="2" type="ORF">RB602_06680</name>
</gene>
<proteinExistence type="predicted"/>